<dbReference type="SMART" id="SM00028">
    <property type="entry name" value="TPR"/>
    <property type="match status" value="2"/>
</dbReference>
<dbReference type="OrthoDB" id="1936594at2759"/>
<dbReference type="Proteomes" id="UP000030106">
    <property type="component" value="Unassembled WGS sequence"/>
</dbReference>
<dbReference type="Gene3D" id="1.25.40.10">
    <property type="entry name" value="Tetratricopeptide repeat domain"/>
    <property type="match status" value="1"/>
</dbReference>
<protein>
    <submittedName>
        <fullName evidence="5">TPR repeat-containing protein C19B12.01</fullName>
    </submittedName>
</protein>
<gene>
    <name evidence="5" type="ORF">BBAD15_g6224</name>
</gene>
<name>A0A0A2W642_BEABA</name>
<keyword evidence="1" id="KW-0677">Repeat</keyword>
<proteinExistence type="predicted"/>
<comment type="caution">
    <text evidence="5">The sequence shown here is derived from an EMBL/GenBank/DDBJ whole genome shotgun (WGS) entry which is preliminary data.</text>
</comment>
<evidence type="ECO:0000313" key="6">
    <source>
        <dbReference type="Proteomes" id="UP000030106"/>
    </source>
</evidence>
<dbReference type="PANTHER" id="PTHR16193">
    <property type="entry name" value="TETRATRICOPEPTIDE REPEAT PROTEIN 27"/>
    <property type="match status" value="1"/>
</dbReference>
<dbReference type="HOGENOM" id="CLU_004905_0_1_1"/>
<feature type="region of interest" description="Disordered" evidence="4">
    <location>
        <begin position="1"/>
        <end position="29"/>
    </location>
</feature>
<evidence type="ECO:0000313" key="5">
    <source>
        <dbReference type="EMBL" id="KGQ08444.1"/>
    </source>
</evidence>
<evidence type="ECO:0000256" key="4">
    <source>
        <dbReference type="SAM" id="MobiDB-lite"/>
    </source>
</evidence>
<feature type="compositionally biased region" description="Low complexity" evidence="4">
    <location>
        <begin position="788"/>
        <end position="798"/>
    </location>
</feature>
<dbReference type="InterPro" id="IPR019734">
    <property type="entry name" value="TPR_rpt"/>
</dbReference>
<evidence type="ECO:0000256" key="1">
    <source>
        <dbReference type="ARBA" id="ARBA00022737"/>
    </source>
</evidence>
<evidence type="ECO:0000256" key="2">
    <source>
        <dbReference type="ARBA" id="ARBA00022803"/>
    </source>
</evidence>
<dbReference type="SUPFAM" id="SSF48452">
    <property type="entry name" value="TPR-like"/>
    <property type="match status" value="1"/>
</dbReference>
<feature type="compositionally biased region" description="Low complexity" evidence="4">
    <location>
        <begin position="16"/>
        <end position="29"/>
    </location>
</feature>
<dbReference type="Pfam" id="PF13432">
    <property type="entry name" value="TPR_16"/>
    <property type="match status" value="1"/>
</dbReference>
<dbReference type="STRING" id="1245745.A0A0A2W642"/>
<keyword evidence="2 3" id="KW-0802">TPR repeat</keyword>
<dbReference type="PANTHER" id="PTHR16193:SF0">
    <property type="entry name" value="TETRATRICOPEPTIDE REPEAT PROTEIN 27"/>
    <property type="match status" value="1"/>
</dbReference>
<dbReference type="InterPro" id="IPR044244">
    <property type="entry name" value="TTC27/Emw1"/>
</dbReference>
<dbReference type="EMBL" id="ANFO01000578">
    <property type="protein sequence ID" value="KGQ08444.1"/>
    <property type="molecule type" value="Genomic_DNA"/>
</dbReference>
<feature type="compositionally biased region" description="Low complexity" evidence="4">
    <location>
        <begin position="765"/>
        <end position="777"/>
    </location>
</feature>
<dbReference type="eggNOG" id="KOG1128">
    <property type="taxonomic scope" value="Eukaryota"/>
</dbReference>
<sequence>MERETRKHNNHQSPEAMASSSQDAAAQLAANPAAQPLIQELFQHASDAQHAPKVAQTIEETRSAFEVGIAALNIFLQINVTGPVPARQPMADIESQFLKAWESISQTSNPSTSVVTPIIRMRRDCLKQLEIDGLSPYPHIPSLELFCLARHIFIRTLSTPENDIVQLAISETQKHSISWKRLRIHVWHYKLIAQPSLGGSTFTKSSNWIELPSLATLITDSMDAVRSRLLNEDVWADEETWSVQDKVQFLLEAANNNILLGRADKAKELVEEAANKNSFLYALSGALGKRTKFQEKSISQLVVLALSQTQETATETGDDEEDDVKPQALQLNDDTLLEEIQFTKEQDSNKSNSTELPETLANLTPDEQPQLNPLDQITLLTEATIKDTFSPADTLTAEEILPFATRVLADKSTNWQTYTQALLVRSRIEVHRSRTLERGVLQMQAVADQVLTDTTLPPETGEFATEEVKESTIAAPSIQITAPGHHTGDEAAPATSAPTSFFPAAKAAESAPADIRLRYIHALSTPPRWHLEAELAYAWAGAGSLVSALEIFKRLRLWAEVALCLASADALDDEDGRGSGGEAKAKGIVRWQLFNKTGADAASNSDPDDEVAVQDITSLKADDFMGPERSPAPSNAPRLWCILGDLESNASFYERAWEVSGHRYARAQRSLAEHFLKEKDLERAHEAYKKATFVNRLDPDMWSRLGDISLRLGRFEDAAEAFTRAIGSATGDLGGEGAKTWSNLGTALWSLYSEVLSAQKHGEAEPSTAAEASATTPVKPEEDEDETVAAAANTAQDTKTSKNPEKLLAQALHAYKMGATAAHDNWRIWENVVTLACRMRPPAIADIIAATRQILRIRQTEDAVNAPVLGALLQEEVLSRSKDDAPSTGIYEPPRGTPARLVARVLEEDIVPLITRRAELWSLVAKLRGWRRDYAGAIDASEKAWRAAVGASGGGLLPGSDATTTTTGAGDWTEDEAAWLDVVARTDELVSVLETWGADVDEIGARWRGKARSAIRSVMGRGKTSWEGTEGWTLLEALMEGLKVDK</sequence>
<organism evidence="5 6">
    <name type="scientific">Beauveria bassiana D1-5</name>
    <dbReference type="NCBI Taxonomy" id="1245745"/>
    <lineage>
        <taxon>Eukaryota</taxon>
        <taxon>Fungi</taxon>
        <taxon>Dikarya</taxon>
        <taxon>Ascomycota</taxon>
        <taxon>Pezizomycotina</taxon>
        <taxon>Sordariomycetes</taxon>
        <taxon>Hypocreomycetidae</taxon>
        <taxon>Hypocreales</taxon>
        <taxon>Cordycipitaceae</taxon>
        <taxon>Beauveria</taxon>
    </lineage>
</organism>
<dbReference type="AlphaFoldDB" id="A0A0A2W642"/>
<reference evidence="5 6" key="1">
    <citation type="submission" date="2012-10" db="EMBL/GenBank/DDBJ databases">
        <title>Genome sequencing and analysis of entomopathogenic fungi Beauveria bassiana D1-5.</title>
        <authorList>
            <person name="Li Q."/>
            <person name="Wang L."/>
            <person name="Zhang Z."/>
            <person name="Wang Q."/>
            <person name="Ren J."/>
            <person name="Wang M."/>
            <person name="Xu W."/>
            <person name="Wang J."/>
            <person name="Lu Y."/>
            <person name="Du Q."/>
            <person name="Sun Z."/>
        </authorList>
    </citation>
    <scope>NUCLEOTIDE SEQUENCE [LARGE SCALE GENOMIC DNA]</scope>
    <source>
        <strain evidence="5 6">D1-5</strain>
    </source>
</reference>
<accession>A0A0A2W642</accession>
<feature type="repeat" description="TPR" evidence="3">
    <location>
        <begin position="699"/>
        <end position="732"/>
    </location>
</feature>
<feature type="region of interest" description="Disordered" evidence="4">
    <location>
        <begin position="762"/>
        <end position="801"/>
    </location>
</feature>
<dbReference type="InterPro" id="IPR011990">
    <property type="entry name" value="TPR-like_helical_dom_sf"/>
</dbReference>
<dbReference type="PROSITE" id="PS50005">
    <property type="entry name" value="TPR"/>
    <property type="match status" value="1"/>
</dbReference>
<evidence type="ECO:0000256" key="3">
    <source>
        <dbReference type="PROSITE-ProRule" id="PRU00339"/>
    </source>
</evidence>